<dbReference type="Gene3D" id="1.10.10.60">
    <property type="entry name" value="Homeodomain-like"/>
    <property type="match status" value="2"/>
</dbReference>
<dbReference type="Gene3D" id="2.60.120.10">
    <property type="entry name" value="Jelly Rolls"/>
    <property type="match status" value="1"/>
</dbReference>
<keyword evidence="3" id="KW-0804">Transcription</keyword>
<feature type="domain" description="HTH araC/xylS-type" evidence="4">
    <location>
        <begin position="197"/>
        <end position="295"/>
    </location>
</feature>
<dbReference type="GO" id="GO:0003700">
    <property type="term" value="F:DNA-binding transcription factor activity"/>
    <property type="evidence" value="ECO:0007669"/>
    <property type="project" value="InterPro"/>
</dbReference>
<dbReference type="InterPro" id="IPR020449">
    <property type="entry name" value="Tscrpt_reg_AraC-type_HTH"/>
</dbReference>
<dbReference type="OrthoDB" id="9778008at2"/>
<dbReference type="CDD" id="cd02208">
    <property type="entry name" value="cupin_RmlC-like"/>
    <property type="match status" value="1"/>
</dbReference>
<evidence type="ECO:0000313" key="6">
    <source>
        <dbReference type="Proteomes" id="UP000095558"/>
    </source>
</evidence>
<dbReference type="EMBL" id="CYZV01000010">
    <property type="protein sequence ID" value="CUN97176.1"/>
    <property type="molecule type" value="Genomic_DNA"/>
</dbReference>
<gene>
    <name evidence="5" type="primary">rhaS_2</name>
    <name evidence="5" type="ORF">ERS852470_01132</name>
</gene>
<dbReference type="Pfam" id="PF02311">
    <property type="entry name" value="AraC_binding"/>
    <property type="match status" value="1"/>
</dbReference>
<proteinExistence type="predicted"/>
<evidence type="ECO:0000259" key="4">
    <source>
        <dbReference type="PROSITE" id="PS01124"/>
    </source>
</evidence>
<dbReference type="InterPro" id="IPR037923">
    <property type="entry name" value="HTH-like"/>
</dbReference>
<dbReference type="InterPro" id="IPR003313">
    <property type="entry name" value="AraC-bd"/>
</dbReference>
<evidence type="ECO:0000256" key="3">
    <source>
        <dbReference type="ARBA" id="ARBA00023163"/>
    </source>
</evidence>
<sequence>MALSECISKIDKTGLELIEHGIASFPIACYHDDLQRECVDWHWHEELELIVVSEGGAIIAVDGEKHIVNEGNGFFINTGVLHGGWIYESINCRFHSIVFHPRLVGGSSNSIFWTKHLNPILSNISFKGLFLGYSIHWQKDILCSIDEAWYLCANEEEGYEFEVRNALSKIIYLMSKHLECIESNTSTKKLRDSQRMKNMIKYIDEHYSDNITIDEIAESVSLSVSECLRCFHNTIGTTPIQYLKSFRIKKAAELLTNTDMKIVDIGIMCGFQDMSYFAKTFRNIYGCTPSKYRRK</sequence>
<dbReference type="InterPro" id="IPR009057">
    <property type="entry name" value="Homeodomain-like_sf"/>
</dbReference>
<keyword evidence="2" id="KW-0238">DNA-binding</keyword>
<dbReference type="RefSeq" id="WP_055275849.1">
    <property type="nucleotide sequence ID" value="NZ_CYZV01000010.1"/>
</dbReference>
<reference evidence="5 6" key="1">
    <citation type="submission" date="2015-09" db="EMBL/GenBank/DDBJ databases">
        <authorList>
            <consortium name="Pathogen Informatics"/>
        </authorList>
    </citation>
    <scope>NUCLEOTIDE SEQUENCE [LARGE SCALE GENOMIC DNA]</scope>
    <source>
        <strain evidence="5 6">2789STDY5834855</strain>
    </source>
</reference>
<dbReference type="PANTHER" id="PTHR43280:SF28">
    <property type="entry name" value="HTH-TYPE TRANSCRIPTIONAL ACTIVATOR RHAS"/>
    <property type="match status" value="1"/>
</dbReference>
<dbReference type="PRINTS" id="PR00032">
    <property type="entry name" value="HTHARAC"/>
</dbReference>
<protein>
    <submittedName>
        <fullName evidence="5">Transcriptional regulator</fullName>
    </submittedName>
</protein>
<dbReference type="InterPro" id="IPR018060">
    <property type="entry name" value="HTH_AraC"/>
</dbReference>
<name>A0A174BBT0_9CLOT</name>
<dbReference type="PROSITE" id="PS00041">
    <property type="entry name" value="HTH_ARAC_FAMILY_1"/>
    <property type="match status" value="1"/>
</dbReference>
<accession>A0A174BBT0</accession>
<dbReference type="PROSITE" id="PS01124">
    <property type="entry name" value="HTH_ARAC_FAMILY_2"/>
    <property type="match status" value="1"/>
</dbReference>
<dbReference type="AlphaFoldDB" id="A0A174BBT0"/>
<keyword evidence="1" id="KW-0805">Transcription regulation</keyword>
<evidence type="ECO:0000256" key="2">
    <source>
        <dbReference type="ARBA" id="ARBA00023125"/>
    </source>
</evidence>
<dbReference type="SUPFAM" id="SSF46689">
    <property type="entry name" value="Homeodomain-like"/>
    <property type="match status" value="2"/>
</dbReference>
<evidence type="ECO:0000313" key="5">
    <source>
        <dbReference type="EMBL" id="CUN97176.1"/>
    </source>
</evidence>
<dbReference type="InterPro" id="IPR014710">
    <property type="entry name" value="RmlC-like_jellyroll"/>
</dbReference>
<evidence type="ECO:0000256" key="1">
    <source>
        <dbReference type="ARBA" id="ARBA00023015"/>
    </source>
</evidence>
<dbReference type="Proteomes" id="UP000095558">
    <property type="component" value="Unassembled WGS sequence"/>
</dbReference>
<dbReference type="GO" id="GO:0043565">
    <property type="term" value="F:sequence-specific DNA binding"/>
    <property type="evidence" value="ECO:0007669"/>
    <property type="project" value="InterPro"/>
</dbReference>
<organism evidence="5 6">
    <name type="scientific">Clostridium disporicum</name>
    <dbReference type="NCBI Taxonomy" id="84024"/>
    <lineage>
        <taxon>Bacteria</taxon>
        <taxon>Bacillati</taxon>
        <taxon>Bacillota</taxon>
        <taxon>Clostridia</taxon>
        <taxon>Eubacteriales</taxon>
        <taxon>Clostridiaceae</taxon>
        <taxon>Clostridium</taxon>
    </lineage>
</organism>
<dbReference type="Pfam" id="PF12833">
    <property type="entry name" value="HTH_18"/>
    <property type="match status" value="1"/>
</dbReference>
<dbReference type="PANTHER" id="PTHR43280">
    <property type="entry name" value="ARAC-FAMILY TRANSCRIPTIONAL REGULATOR"/>
    <property type="match status" value="1"/>
</dbReference>
<dbReference type="SUPFAM" id="SSF51215">
    <property type="entry name" value="Regulatory protein AraC"/>
    <property type="match status" value="1"/>
</dbReference>
<dbReference type="SMART" id="SM00342">
    <property type="entry name" value="HTH_ARAC"/>
    <property type="match status" value="1"/>
</dbReference>
<dbReference type="InterPro" id="IPR018062">
    <property type="entry name" value="HTH_AraC-typ_CS"/>
</dbReference>